<keyword evidence="5 6" id="KW-0560">Oxidoreductase</keyword>
<evidence type="ECO:0000259" key="9">
    <source>
        <dbReference type="Pfam" id="PF02771"/>
    </source>
</evidence>
<evidence type="ECO:0000256" key="2">
    <source>
        <dbReference type="ARBA" id="ARBA00009347"/>
    </source>
</evidence>
<dbReference type="Pfam" id="PF02771">
    <property type="entry name" value="Acyl-CoA_dh_N"/>
    <property type="match status" value="1"/>
</dbReference>
<dbReference type="Pfam" id="PF00441">
    <property type="entry name" value="Acyl-CoA_dh_1"/>
    <property type="match status" value="1"/>
</dbReference>
<dbReference type="SUPFAM" id="SSF47203">
    <property type="entry name" value="Acyl-CoA dehydrogenase C-terminal domain-like"/>
    <property type="match status" value="1"/>
</dbReference>
<feature type="domain" description="Acyl-CoA dehydrogenase/oxidase N-terminal" evidence="9">
    <location>
        <begin position="6"/>
        <end position="118"/>
    </location>
</feature>
<evidence type="ECO:0000256" key="3">
    <source>
        <dbReference type="ARBA" id="ARBA00022630"/>
    </source>
</evidence>
<dbReference type="InterPro" id="IPR013786">
    <property type="entry name" value="AcylCoA_DH/ox_N"/>
</dbReference>
<dbReference type="PANTHER" id="PTHR43292">
    <property type="entry name" value="ACYL-COA DEHYDROGENASE"/>
    <property type="match status" value="1"/>
</dbReference>
<keyword evidence="4 6" id="KW-0274">FAD</keyword>
<proteinExistence type="inferred from homology"/>
<dbReference type="InterPro" id="IPR006091">
    <property type="entry name" value="Acyl-CoA_Oxase/DH_mid-dom"/>
</dbReference>
<sequence length="386" mass="42488">MFIALTPQQQALQQEIRTYFRSIVSDQDARELLHDRHGPVAQRIVRRLGADGWLGVGWPKEFGGRGFGALEQQIFESEAVRASIPLSSVTLQTVGPTLLRYGTHEQKQRFLPGILRGEIEFAIGYTEPDAGTDLFSLTTTAKKQSDGSYLVNGQKTYTTGGHTADYIWLAARTGTRESRHRGLSILIVDTKDPGFSCTPIISLDGAHHTNATYFRNVRVPASMLVGEENNGVEYLISQLNHERVMLSPSGRIAAIYDLVYQWAVAAGLLDRDDVRECLGEILAVLRVNDIMNWRVVASTGPDGPSQADASASKVFHTTRVQRVARIAEDIVYAWGDFADPLTAQTVKALDVHAKRNVVITFGGGVNEVMRDMVSEVALGLPKVGRR</sequence>
<dbReference type="InterPro" id="IPR046373">
    <property type="entry name" value="Acyl-CoA_Oxase/DH_mid-dom_sf"/>
</dbReference>
<evidence type="ECO:0000313" key="11">
    <source>
        <dbReference type="Proteomes" id="UP000255082"/>
    </source>
</evidence>
<evidence type="ECO:0000256" key="6">
    <source>
        <dbReference type="RuleBase" id="RU362125"/>
    </source>
</evidence>
<dbReference type="InterPro" id="IPR036250">
    <property type="entry name" value="AcylCo_DH-like_C"/>
</dbReference>
<accession>A0A378WX18</accession>
<dbReference type="InterPro" id="IPR009100">
    <property type="entry name" value="AcylCoA_DH/oxidase_NM_dom_sf"/>
</dbReference>
<organism evidence="10 11">
    <name type="scientific">Nocardia africana</name>
    <dbReference type="NCBI Taxonomy" id="134964"/>
    <lineage>
        <taxon>Bacteria</taxon>
        <taxon>Bacillati</taxon>
        <taxon>Actinomycetota</taxon>
        <taxon>Actinomycetes</taxon>
        <taxon>Mycobacteriales</taxon>
        <taxon>Nocardiaceae</taxon>
        <taxon>Nocardia</taxon>
    </lineage>
</organism>
<dbReference type="AlphaFoldDB" id="A0A378WX18"/>
<comment type="similarity">
    <text evidence="2 6">Belongs to the acyl-CoA dehydrogenase family.</text>
</comment>
<evidence type="ECO:0000259" key="7">
    <source>
        <dbReference type="Pfam" id="PF00441"/>
    </source>
</evidence>
<feature type="domain" description="Acyl-CoA dehydrogenase/oxidase C-terminal" evidence="7">
    <location>
        <begin position="229"/>
        <end position="377"/>
    </location>
</feature>
<dbReference type="SUPFAM" id="SSF56645">
    <property type="entry name" value="Acyl-CoA dehydrogenase NM domain-like"/>
    <property type="match status" value="1"/>
</dbReference>
<evidence type="ECO:0000256" key="5">
    <source>
        <dbReference type="ARBA" id="ARBA00023002"/>
    </source>
</evidence>
<evidence type="ECO:0000259" key="8">
    <source>
        <dbReference type="Pfam" id="PF02770"/>
    </source>
</evidence>
<comment type="cofactor">
    <cofactor evidence="1 6">
        <name>FAD</name>
        <dbReference type="ChEBI" id="CHEBI:57692"/>
    </cofactor>
</comment>
<reference evidence="10 11" key="1">
    <citation type="submission" date="2018-06" db="EMBL/GenBank/DDBJ databases">
        <authorList>
            <consortium name="Pathogen Informatics"/>
            <person name="Doyle S."/>
        </authorList>
    </citation>
    <scope>NUCLEOTIDE SEQUENCE [LARGE SCALE GENOMIC DNA]</scope>
    <source>
        <strain evidence="10 11">NCTC13184</strain>
    </source>
</reference>
<keyword evidence="3 6" id="KW-0285">Flavoprotein</keyword>
<dbReference type="GO" id="GO:0016627">
    <property type="term" value="F:oxidoreductase activity, acting on the CH-CH group of donors"/>
    <property type="evidence" value="ECO:0007669"/>
    <property type="project" value="InterPro"/>
</dbReference>
<gene>
    <name evidence="10" type="ORF">NCTC13184_04243</name>
</gene>
<protein>
    <submittedName>
        <fullName evidence="10">Acyl-CoA dehydrogenase fadE12</fullName>
        <ecNumber evidence="10">1.3.99.-</ecNumber>
    </submittedName>
</protein>
<dbReference type="Pfam" id="PF02770">
    <property type="entry name" value="Acyl-CoA_dh_M"/>
    <property type="match status" value="1"/>
</dbReference>
<dbReference type="RefSeq" id="WP_062963671.1">
    <property type="nucleotide sequence ID" value="NZ_JAJFOE010000001.1"/>
</dbReference>
<evidence type="ECO:0000256" key="4">
    <source>
        <dbReference type="ARBA" id="ARBA00022827"/>
    </source>
</evidence>
<dbReference type="InterPro" id="IPR052161">
    <property type="entry name" value="Mycobact_Acyl-CoA_DH"/>
</dbReference>
<dbReference type="InterPro" id="IPR037069">
    <property type="entry name" value="AcylCoA_DH/ox_N_sf"/>
</dbReference>
<dbReference type="InterPro" id="IPR009075">
    <property type="entry name" value="AcylCo_DH/oxidase_C"/>
</dbReference>
<dbReference type="EMBL" id="UGRU01000001">
    <property type="protein sequence ID" value="SUA45719.1"/>
    <property type="molecule type" value="Genomic_DNA"/>
</dbReference>
<dbReference type="OrthoDB" id="2431337at2"/>
<dbReference type="Gene3D" id="2.40.110.10">
    <property type="entry name" value="Butyryl-CoA Dehydrogenase, subunit A, domain 2"/>
    <property type="match status" value="1"/>
</dbReference>
<dbReference type="Gene3D" id="1.20.140.10">
    <property type="entry name" value="Butyryl-CoA Dehydrogenase, subunit A, domain 3"/>
    <property type="match status" value="1"/>
</dbReference>
<dbReference type="EC" id="1.3.99.-" evidence="10"/>
<dbReference type="GO" id="GO:0005886">
    <property type="term" value="C:plasma membrane"/>
    <property type="evidence" value="ECO:0007669"/>
    <property type="project" value="TreeGrafter"/>
</dbReference>
<dbReference type="Gene3D" id="1.10.540.10">
    <property type="entry name" value="Acyl-CoA dehydrogenase/oxidase, N-terminal domain"/>
    <property type="match status" value="1"/>
</dbReference>
<dbReference type="GO" id="GO:0050660">
    <property type="term" value="F:flavin adenine dinucleotide binding"/>
    <property type="evidence" value="ECO:0007669"/>
    <property type="project" value="InterPro"/>
</dbReference>
<name>A0A378WX18_9NOCA</name>
<dbReference type="PANTHER" id="PTHR43292:SF3">
    <property type="entry name" value="ACYL-COA DEHYDROGENASE FADE29"/>
    <property type="match status" value="1"/>
</dbReference>
<evidence type="ECO:0000256" key="1">
    <source>
        <dbReference type="ARBA" id="ARBA00001974"/>
    </source>
</evidence>
<evidence type="ECO:0000313" key="10">
    <source>
        <dbReference type="EMBL" id="SUA45719.1"/>
    </source>
</evidence>
<feature type="domain" description="Acyl-CoA oxidase/dehydrogenase middle" evidence="8">
    <location>
        <begin position="122"/>
        <end position="215"/>
    </location>
</feature>
<dbReference type="Proteomes" id="UP000255082">
    <property type="component" value="Unassembled WGS sequence"/>
</dbReference>